<accession>A0A069PIQ7</accession>
<dbReference type="STRING" id="60547.GCA_000751215_01414"/>
<dbReference type="Proteomes" id="UP000027466">
    <property type="component" value="Unassembled WGS sequence"/>
</dbReference>
<dbReference type="InterPro" id="IPR029058">
    <property type="entry name" value="AB_hydrolase_fold"/>
</dbReference>
<dbReference type="AlphaFoldDB" id="A0A069PIQ7"/>
<name>A0A069PIQ7_9BURK</name>
<proteinExistence type="predicted"/>
<gene>
    <name evidence="2" type="ORF">BG61_23975</name>
</gene>
<evidence type="ECO:0000313" key="3">
    <source>
        <dbReference type="Proteomes" id="UP000027466"/>
    </source>
</evidence>
<dbReference type="SUPFAM" id="SSF53474">
    <property type="entry name" value="alpha/beta-Hydrolases"/>
    <property type="match status" value="1"/>
</dbReference>
<keyword evidence="2" id="KW-0378">Hydrolase</keyword>
<evidence type="ECO:0000259" key="1">
    <source>
        <dbReference type="Pfam" id="PF00561"/>
    </source>
</evidence>
<dbReference type="EMBL" id="JFHC01000038">
    <property type="protein sequence ID" value="KDR40608.1"/>
    <property type="molecule type" value="Genomic_DNA"/>
</dbReference>
<dbReference type="InterPro" id="IPR000073">
    <property type="entry name" value="AB_hydrolase_1"/>
</dbReference>
<dbReference type="Gene3D" id="3.40.50.1820">
    <property type="entry name" value="alpha/beta hydrolase"/>
    <property type="match status" value="1"/>
</dbReference>
<comment type="caution">
    <text evidence="2">The sequence shown here is derived from an EMBL/GenBank/DDBJ whole genome shotgun (WGS) entry which is preliminary data.</text>
</comment>
<reference evidence="2 3" key="1">
    <citation type="submission" date="2014-03" db="EMBL/GenBank/DDBJ databases">
        <title>Draft Genome Sequences of Four Burkholderia Strains.</title>
        <authorList>
            <person name="Liu X.Y."/>
            <person name="Li C.X."/>
            <person name="Xu J.H."/>
        </authorList>
    </citation>
    <scope>NUCLEOTIDE SEQUENCE [LARGE SCALE GENOMIC DNA]</scope>
    <source>
        <strain evidence="2 3">DSM 50014</strain>
    </source>
</reference>
<keyword evidence="3" id="KW-1185">Reference proteome</keyword>
<organism evidence="2 3">
    <name type="scientific">Caballeronia glathei</name>
    <dbReference type="NCBI Taxonomy" id="60547"/>
    <lineage>
        <taxon>Bacteria</taxon>
        <taxon>Pseudomonadati</taxon>
        <taxon>Pseudomonadota</taxon>
        <taxon>Betaproteobacteria</taxon>
        <taxon>Burkholderiales</taxon>
        <taxon>Burkholderiaceae</taxon>
        <taxon>Caballeronia</taxon>
    </lineage>
</organism>
<feature type="domain" description="AB hydrolase-1" evidence="1">
    <location>
        <begin position="11"/>
        <end position="244"/>
    </location>
</feature>
<dbReference type="Pfam" id="PF00561">
    <property type="entry name" value="Abhydrolase_1"/>
    <property type="match status" value="1"/>
</dbReference>
<evidence type="ECO:0000313" key="2">
    <source>
        <dbReference type="EMBL" id="KDR40608.1"/>
    </source>
</evidence>
<dbReference type="InterPro" id="IPR050266">
    <property type="entry name" value="AB_hydrolase_sf"/>
</dbReference>
<sequence length="259" mass="27804">MPYASTGEGEPVVFIHGSLCDFRYWKPQLGSLSAGFCCIAPSLSHYWPAVSAKAFGWREHVEEMAAFIGALGLGPVHVVGHSRGGCIAFQLAVRHPGQVKSLVLADPGGPVERDASRKRAPPTLPAHVNALRARAAELIERGEVDAGLELFVDSVSRPGYWARSPREIRMMSTDNAQTLALQVRDPLPAYDAQSAARVRCPTLLIDGEKSPGMFRDAATALERWIDGARRMTIEGASHGMNVTHAARFNRAVAAAVAAG</sequence>
<protein>
    <submittedName>
        <fullName evidence="2">Alpha/beta hydrolase</fullName>
    </submittedName>
</protein>
<dbReference type="GO" id="GO:0016787">
    <property type="term" value="F:hydrolase activity"/>
    <property type="evidence" value="ECO:0007669"/>
    <property type="project" value="UniProtKB-KW"/>
</dbReference>
<dbReference type="PANTHER" id="PTHR43798">
    <property type="entry name" value="MONOACYLGLYCEROL LIPASE"/>
    <property type="match status" value="1"/>
</dbReference>